<evidence type="ECO:0000313" key="12">
    <source>
        <dbReference type="EMBL" id="MET3613206.1"/>
    </source>
</evidence>
<dbReference type="InterPro" id="IPR041856">
    <property type="entry name" value="NAD+_synth_C"/>
</dbReference>
<sequence>MNSGFFNIHRHGFVRVAVATPAVVLADPMANAKATISMARDADAQGASLVLFPELGISAYSIDDLLQQSVLQKAVHDSLAFIAEASRNMACVLFVGAPLAAGGRLYNTAIAIHGGRFLAAYPKTYLPNYREFYEKRHFASGGGAVPAEIRIAGELVPFGTDIVIAAEDMAGLVLHAEICEDVWTPVPPSTYAAMAGATVLVNLSASNITIGKAEERHALCRVQSSRCLAAYLYSAAGAGESTTDLAWDGQGAIYECGRLLAEAERFAPTPQTIFADIDLGLIETERQRQVTFGDCADQSVRGRTFRRVSFRLQPDMKSDLGLMRAVPRFPYVPDDAARLAELCYEAYNIQSHGLVQRLKASGVRKVVIGVSGGLDSTQALLVAAHAFDRLGFPRTDILAYTLPSFATSAKTKESAWALMRALGVTAQEIDLTDASMAMLLDIGHPYAKGEKVYDITFENVQAGARTSVLFRLANMHGGIVLGTGDLSELGLGWCTYGVGDQMSHYNVNASVSKTLIQHLIRWVADTGTFGEEAKAVLHAILATEISPELVPGDDNKGEPAQKTEDFVGPYALQDFNLYFTTRYGFAPSKIAFLAHHAWREAAMGMWPPMTPDNKRVSYDLETIAKWLRVFVRRFFATSQFKRSAAPNGPKVSSGGSLSPRGDWRAPSDGNANVWLQELEANLPPDLSTKR</sequence>
<dbReference type="NCBIfam" id="NF002730">
    <property type="entry name" value="PRK02628.1"/>
    <property type="match status" value="1"/>
</dbReference>
<evidence type="ECO:0000256" key="5">
    <source>
        <dbReference type="ARBA" id="ARBA00022840"/>
    </source>
</evidence>
<dbReference type="InterPro" id="IPR036526">
    <property type="entry name" value="C-N_Hydrolase_sf"/>
</dbReference>
<evidence type="ECO:0000256" key="9">
    <source>
        <dbReference type="RuleBase" id="RU003811"/>
    </source>
</evidence>
<feature type="binding site" evidence="7">
    <location>
        <begin position="493"/>
        <end position="496"/>
    </location>
    <ligand>
        <name>deamido-NAD(+)</name>
        <dbReference type="ChEBI" id="CHEBI:58437"/>
        <note>ligand shared between two neighboring subunits</note>
    </ligand>
</feature>
<dbReference type="SUPFAM" id="SSF52402">
    <property type="entry name" value="Adenine nucleotide alpha hydrolases-like"/>
    <property type="match status" value="1"/>
</dbReference>
<organism evidence="12 13">
    <name type="scientific">Rhizobium aquaticum</name>
    <dbReference type="NCBI Taxonomy" id="1549636"/>
    <lineage>
        <taxon>Bacteria</taxon>
        <taxon>Pseudomonadati</taxon>
        <taxon>Pseudomonadota</taxon>
        <taxon>Alphaproteobacteria</taxon>
        <taxon>Hyphomicrobiales</taxon>
        <taxon>Rhizobiaceae</taxon>
        <taxon>Rhizobium/Agrobacterium group</taxon>
        <taxon>Rhizobium</taxon>
    </lineage>
</organism>
<dbReference type="GO" id="GO:0003952">
    <property type="term" value="F:NAD+ synthase (glutamine-hydrolyzing) activity"/>
    <property type="evidence" value="ECO:0007669"/>
    <property type="project" value="UniProtKB-EC"/>
</dbReference>
<dbReference type="NCBIfam" id="TIGR00552">
    <property type="entry name" value="nadE"/>
    <property type="match status" value="1"/>
</dbReference>
<dbReference type="InterPro" id="IPR014445">
    <property type="entry name" value="Gln-dep_NAD_synthase"/>
</dbReference>
<feature type="active site" description="Proton acceptor; for glutaminase activity" evidence="7">
    <location>
        <position position="54"/>
    </location>
</feature>
<evidence type="ECO:0000256" key="2">
    <source>
        <dbReference type="ARBA" id="ARBA00007145"/>
    </source>
</evidence>
<dbReference type="Gene3D" id="3.60.110.10">
    <property type="entry name" value="Carbon-nitrogen hydrolase"/>
    <property type="match status" value="1"/>
</dbReference>
<keyword evidence="3 7" id="KW-0436">Ligase</keyword>
<keyword evidence="6 7" id="KW-0520">NAD</keyword>
<gene>
    <name evidence="7" type="primary">nadE</name>
    <name evidence="12" type="ORF">ABID16_001511</name>
</gene>
<dbReference type="EC" id="6.3.5.1" evidence="7 8"/>
<feature type="binding site" evidence="7">
    <location>
        <begin position="369"/>
        <end position="376"/>
    </location>
    <ligand>
        <name>ATP</name>
        <dbReference type="ChEBI" id="CHEBI:30616"/>
    </ligand>
</feature>
<evidence type="ECO:0000256" key="3">
    <source>
        <dbReference type="ARBA" id="ARBA00022598"/>
    </source>
</evidence>
<feature type="active site" description="For glutaminase activity" evidence="7">
    <location>
        <position position="123"/>
    </location>
</feature>
<feature type="binding site" evidence="7">
    <location>
        <position position="206"/>
    </location>
    <ligand>
        <name>L-glutamine</name>
        <dbReference type="ChEBI" id="CHEBI:58359"/>
    </ligand>
</feature>
<dbReference type="Gene3D" id="3.40.50.620">
    <property type="entry name" value="HUPs"/>
    <property type="match status" value="1"/>
</dbReference>
<dbReference type="SUPFAM" id="SSF56317">
    <property type="entry name" value="Carbon-nitrogen hydrolase"/>
    <property type="match status" value="1"/>
</dbReference>
<dbReference type="PIRSF" id="PIRSF006630">
    <property type="entry name" value="NADS_GAT"/>
    <property type="match status" value="1"/>
</dbReference>
<keyword evidence="4 7" id="KW-0547">Nucleotide-binding</keyword>
<evidence type="ECO:0000256" key="8">
    <source>
        <dbReference type="PIRNR" id="PIRNR006630"/>
    </source>
</evidence>
<keyword evidence="13" id="KW-1185">Reference proteome</keyword>
<keyword evidence="5 7" id="KW-0067">ATP-binding</keyword>
<comment type="similarity">
    <text evidence="9">Belongs to the NAD synthetase family.</text>
</comment>
<comment type="pathway">
    <text evidence="1 7 8">Cofactor biosynthesis; NAD(+) biosynthesis; NAD(+) from deamido-NAD(+) (L-Gln route): step 1/1.</text>
</comment>
<dbReference type="RefSeq" id="WP_354555691.1">
    <property type="nucleotide sequence ID" value="NZ_JBEPMB010000001.1"/>
</dbReference>
<proteinExistence type="inferred from homology"/>
<feature type="binding site" evidence="7">
    <location>
        <position position="483"/>
    </location>
    <ligand>
        <name>ATP</name>
        <dbReference type="ChEBI" id="CHEBI:30616"/>
    </ligand>
</feature>
<protein>
    <recommendedName>
        <fullName evidence="7 8">Glutamine-dependent NAD(+) synthetase</fullName>
        <ecNumber evidence="7 8">6.3.5.1</ecNumber>
    </recommendedName>
    <alternativeName>
        <fullName evidence="7 8">NAD(+) synthase [glutamine-hydrolyzing]</fullName>
    </alternativeName>
</protein>
<dbReference type="CDD" id="cd07570">
    <property type="entry name" value="GAT_Gln-NAD-synth"/>
    <property type="match status" value="1"/>
</dbReference>
<name>A0ABV2IXJ3_9HYPH</name>
<comment type="catalytic activity">
    <reaction evidence="7 8">
        <text>deamido-NAD(+) + L-glutamine + ATP + H2O = L-glutamate + AMP + diphosphate + NAD(+) + H(+)</text>
        <dbReference type="Rhea" id="RHEA:24384"/>
        <dbReference type="ChEBI" id="CHEBI:15377"/>
        <dbReference type="ChEBI" id="CHEBI:15378"/>
        <dbReference type="ChEBI" id="CHEBI:29985"/>
        <dbReference type="ChEBI" id="CHEBI:30616"/>
        <dbReference type="ChEBI" id="CHEBI:33019"/>
        <dbReference type="ChEBI" id="CHEBI:57540"/>
        <dbReference type="ChEBI" id="CHEBI:58359"/>
        <dbReference type="ChEBI" id="CHEBI:58437"/>
        <dbReference type="ChEBI" id="CHEBI:456215"/>
        <dbReference type="EC" id="6.3.5.1"/>
    </reaction>
</comment>
<dbReference type="PANTHER" id="PTHR23090:SF9">
    <property type="entry name" value="GLUTAMINE-DEPENDENT NAD(+) SYNTHETASE"/>
    <property type="match status" value="1"/>
</dbReference>
<comment type="function">
    <text evidence="7">Catalyzes the ATP-dependent amidation of deamido-NAD to form NAD. Uses L-glutamine as a nitrogen source.</text>
</comment>
<dbReference type="PANTHER" id="PTHR23090">
    <property type="entry name" value="NH 3 /GLUTAMINE-DEPENDENT NAD + SYNTHETASE"/>
    <property type="match status" value="1"/>
</dbReference>
<comment type="caution">
    <text evidence="12">The sequence shown here is derived from an EMBL/GenBank/DDBJ whole genome shotgun (WGS) entry which is preliminary data.</text>
</comment>
<evidence type="ECO:0000259" key="11">
    <source>
        <dbReference type="PROSITE" id="PS50263"/>
    </source>
</evidence>
<comment type="similarity">
    <text evidence="2 7 8">In the C-terminal section; belongs to the NAD synthetase family.</text>
</comment>
<evidence type="ECO:0000256" key="4">
    <source>
        <dbReference type="ARBA" id="ARBA00022741"/>
    </source>
</evidence>
<feature type="active site" description="Nucleophile; for glutaminase activity" evidence="7">
    <location>
        <position position="179"/>
    </location>
</feature>
<reference evidence="12 13" key="1">
    <citation type="submission" date="2024-06" db="EMBL/GenBank/DDBJ databases">
        <title>Genomic Encyclopedia of Type Strains, Phase IV (KMG-IV): sequencing the most valuable type-strain genomes for metagenomic binning, comparative biology and taxonomic classification.</title>
        <authorList>
            <person name="Goeker M."/>
        </authorList>
    </citation>
    <scope>NUCLEOTIDE SEQUENCE [LARGE SCALE GENOMIC DNA]</scope>
    <source>
        <strain evidence="12 13">DSM 29780</strain>
    </source>
</reference>
<evidence type="ECO:0000313" key="13">
    <source>
        <dbReference type="Proteomes" id="UP001549047"/>
    </source>
</evidence>
<evidence type="ECO:0000256" key="7">
    <source>
        <dbReference type="HAMAP-Rule" id="MF_02090"/>
    </source>
</evidence>
<feature type="binding site" evidence="7">
    <location>
        <position position="641"/>
    </location>
    <ligand>
        <name>deamido-NAD(+)</name>
        <dbReference type="ChEBI" id="CHEBI:58437"/>
        <note>ligand shared between two neighboring subunits</note>
    </ligand>
</feature>
<dbReference type="Pfam" id="PF00795">
    <property type="entry name" value="CN_hydrolase"/>
    <property type="match status" value="1"/>
</dbReference>
<dbReference type="Pfam" id="PF02540">
    <property type="entry name" value="NAD_synthase"/>
    <property type="match status" value="1"/>
</dbReference>
<dbReference type="InterPro" id="IPR003010">
    <property type="entry name" value="C-N_Hydrolase"/>
</dbReference>
<accession>A0ABV2IXJ3</accession>
<feature type="binding site" evidence="7">
    <location>
        <position position="212"/>
    </location>
    <ligand>
        <name>L-glutamine</name>
        <dbReference type="ChEBI" id="CHEBI:58359"/>
    </ligand>
</feature>
<dbReference type="Gene3D" id="1.10.10.1140">
    <property type="entry name" value="Glutamine-dependent NAD+ synthetase, C-terminal domain"/>
    <property type="match status" value="1"/>
</dbReference>
<dbReference type="Proteomes" id="UP001549047">
    <property type="component" value="Unassembled WGS sequence"/>
</dbReference>
<evidence type="ECO:0000256" key="6">
    <source>
        <dbReference type="ARBA" id="ARBA00023027"/>
    </source>
</evidence>
<dbReference type="EMBL" id="JBEPMB010000001">
    <property type="protein sequence ID" value="MET3613206.1"/>
    <property type="molecule type" value="Genomic_DNA"/>
</dbReference>
<feature type="binding site" evidence="7">
    <location>
        <position position="459"/>
    </location>
    <ligand>
        <name>deamido-NAD(+)</name>
        <dbReference type="ChEBI" id="CHEBI:58437"/>
        <note>ligand shared between two neighboring subunits</note>
    </ligand>
</feature>
<feature type="domain" description="CN hydrolase" evidence="11">
    <location>
        <begin position="14"/>
        <end position="279"/>
    </location>
</feature>
<evidence type="ECO:0000256" key="1">
    <source>
        <dbReference type="ARBA" id="ARBA00005188"/>
    </source>
</evidence>
<feature type="region of interest" description="Disordered" evidence="10">
    <location>
        <begin position="643"/>
        <end position="669"/>
    </location>
</feature>
<evidence type="ECO:0000256" key="10">
    <source>
        <dbReference type="SAM" id="MobiDB-lite"/>
    </source>
</evidence>
<feature type="binding site" evidence="7">
    <location>
        <position position="488"/>
    </location>
    <ligand>
        <name>deamido-NAD(+)</name>
        <dbReference type="ChEBI" id="CHEBI:58437"/>
        <note>ligand shared between two neighboring subunits</note>
    </ligand>
</feature>
<dbReference type="PROSITE" id="PS50263">
    <property type="entry name" value="CN_HYDROLASE"/>
    <property type="match status" value="1"/>
</dbReference>
<feature type="binding site" evidence="7">
    <location>
        <position position="129"/>
    </location>
    <ligand>
        <name>L-glutamine</name>
        <dbReference type="ChEBI" id="CHEBI:58359"/>
    </ligand>
</feature>
<dbReference type="HAMAP" id="MF_02090">
    <property type="entry name" value="NadE_glutamine_dep"/>
    <property type="match status" value="1"/>
</dbReference>
<dbReference type="InterPro" id="IPR003694">
    <property type="entry name" value="NAD_synthase"/>
</dbReference>
<dbReference type="InterPro" id="IPR014729">
    <property type="entry name" value="Rossmann-like_a/b/a_fold"/>
</dbReference>
<dbReference type="CDD" id="cd00553">
    <property type="entry name" value="NAD_synthase"/>
    <property type="match status" value="1"/>
</dbReference>
<dbReference type="InterPro" id="IPR022310">
    <property type="entry name" value="NAD/GMP_synthase"/>
</dbReference>